<evidence type="ECO:0000256" key="3">
    <source>
        <dbReference type="ARBA" id="ARBA00022692"/>
    </source>
</evidence>
<feature type="non-terminal residue" evidence="10">
    <location>
        <position position="1"/>
    </location>
</feature>
<organism evidence="10 11">
    <name type="scientific">Sclerurus mexicanus</name>
    <name type="common">tawny-throated leaftosser</name>
    <dbReference type="NCBI Taxonomy" id="265632"/>
    <lineage>
        <taxon>Eukaryota</taxon>
        <taxon>Metazoa</taxon>
        <taxon>Chordata</taxon>
        <taxon>Craniata</taxon>
        <taxon>Vertebrata</taxon>
        <taxon>Euteleostomi</taxon>
        <taxon>Archelosauria</taxon>
        <taxon>Archosauria</taxon>
        <taxon>Dinosauria</taxon>
        <taxon>Saurischia</taxon>
        <taxon>Theropoda</taxon>
        <taxon>Coelurosauria</taxon>
        <taxon>Aves</taxon>
        <taxon>Neognathae</taxon>
        <taxon>Neoaves</taxon>
        <taxon>Telluraves</taxon>
        <taxon>Australaves</taxon>
        <taxon>Passeriformes</taxon>
        <taxon>Furnariidae</taxon>
        <taxon>Sclerurus</taxon>
    </lineage>
</organism>
<dbReference type="Pfam" id="PF06990">
    <property type="entry name" value="Gal-3-0_sulfotr"/>
    <property type="match status" value="1"/>
</dbReference>
<keyword evidence="3" id="KW-0812">Transmembrane</keyword>
<evidence type="ECO:0000256" key="9">
    <source>
        <dbReference type="SAM" id="MobiDB-lite"/>
    </source>
</evidence>
<keyword evidence="6" id="KW-0333">Golgi apparatus</keyword>
<evidence type="ECO:0000256" key="6">
    <source>
        <dbReference type="ARBA" id="ARBA00023034"/>
    </source>
</evidence>
<dbReference type="GO" id="GO:0001733">
    <property type="term" value="F:galactosylceramide sulfotransferase activity"/>
    <property type="evidence" value="ECO:0007669"/>
    <property type="project" value="InterPro"/>
</dbReference>
<accession>A0A7K8W8V6</accession>
<keyword evidence="8" id="KW-0325">Glycoprotein</keyword>
<comment type="caution">
    <text evidence="10">The sequence shown here is derived from an EMBL/GenBank/DDBJ whole genome shotgun (WGS) entry which is preliminary data.</text>
</comment>
<evidence type="ECO:0000256" key="1">
    <source>
        <dbReference type="ARBA" id="ARBA00004323"/>
    </source>
</evidence>
<proteinExistence type="predicted"/>
<evidence type="ECO:0000256" key="2">
    <source>
        <dbReference type="ARBA" id="ARBA00022679"/>
    </source>
</evidence>
<evidence type="ECO:0000313" key="10">
    <source>
        <dbReference type="EMBL" id="NXF75149.1"/>
    </source>
</evidence>
<evidence type="ECO:0000256" key="7">
    <source>
        <dbReference type="ARBA" id="ARBA00023136"/>
    </source>
</evidence>
<evidence type="ECO:0000256" key="5">
    <source>
        <dbReference type="ARBA" id="ARBA00022989"/>
    </source>
</evidence>
<dbReference type="InterPro" id="IPR009729">
    <property type="entry name" value="Gal-3-0_sulfotransfrase"/>
</dbReference>
<dbReference type="GO" id="GO:0000139">
    <property type="term" value="C:Golgi membrane"/>
    <property type="evidence" value="ECO:0007669"/>
    <property type="project" value="UniProtKB-SubCell"/>
</dbReference>
<dbReference type="EMBL" id="VWZF01002601">
    <property type="protein sequence ID" value="NXF75149.1"/>
    <property type="molecule type" value="Genomic_DNA"/>
</dbReference>
<name>A0A7K8W8V6_9FURN</name>
<feature type="region of interest" description="Disordered" evidence="9">
    <location>
        <begin position="65"/>
        <end position="87"/>
    </location>
</feature>
<reference evidence="10 11" key="1">
    <citation type="submission" date="2019-09" db="EMBL/GenBank/DDBJ databases">
        <title>Bird 10,000 Genomes (B10K) Project - Family phase.</title>
        <authorList>
            <person name="Zhang G."/>
        </authorList>
    </citation>
    <scope>NUCLEOTIDE SEQUENCE [LARGE SCALE GENOMIC DNA]</scope>
    <source>
        <strain evidence="10">B10K-DU-001-03</strain>
        <tissue evidence="10">Muscle</tissue>
    </source>
</reference>
<protein>
    <submittedName>
        <fullName evidence="10">G3ST4 sulfotransferase</fullName>
    </submittedName>
</protein>
<keyword evidence="5" id="KW-1133">Transmembrane helix</keyword>
<keyword evidence="11" id="KW-1185">Reference proteome</keyword>
<feature type="non-terminal residue" evidence="10">
    <location>
        <position position="128"/>
    </location>
</feature>
<keyword evidence="2 10" id="KW-0808">Transferase</keyword>
<dbReference type="AlphaFoldDB" id="A0A7K8W8V6"/>
<dbReference type="Proteomes" id="UP000588334">
    <property type="component" value="Unassembled WGS sequence"/>
</dbReference>
<dbReference type="OrthoDB" id="514299at2759"/>
<dbReference type="PANTHER" id="PTHR14647">
    <property type="entry name" value="GALACTOSE-3-O-SULFOTRANSFERASE"/>
    <property type="match status" value="1"/>
</dbReference>
<comment type="subcellular location">
    <subcellularLocation>
        <location evidence="1">Golgi apparatus membrane</location>
        <topology evidence="1">Single-pass type II membrane protein</topology>
    </subcellularLocation>
</comment>
<evidence type="ECO:0000313" key="11">
    <source>
        <dbReference type="Proteomes" id="UP000588334"/>
    </source>
</evidence>
<evidence type="ECO:0000256" key="4">
    <source>
        <dbReference type="ARBA" id="ARBA00022968"/>
    </source>
</evidence>
<dbReference type="PANTHER" id="PTHR14647:SF57">
    <property type="entry name" value="GALACTOSE-3-O-SULFOTRANSFERASE 4"/>
    <property type="match status" value="1"/>
</dbReference>
<evidence type="ECO:0000256" key="8">
    <source>
        <dbReference type="ARBA" id="ARBA00023180"/>
    </source>
</evidence>
<keyword evidence="4" id="KW-0735">Signal-anchor</keyword>
<sequence length="128" mass="14651">KSGATGAPGANRAERLRAWNRLDWELYSHAKRRFWERAESFGMERLGREVARLRQRRERLARECLRGGGPVPGGEIPDGMLRPFQPPGGAGKVLGFALRSDLQPEQRERCARLATPELQYKDLLERRQ</sequence>
<gene>
    <name evidence="10" type="primary">Gal3st4</name>
    <name evidence="10" type="ORF">SCLMEX_R15400</name>
</gene>
<keyword evidence="7" id="KW-0472">Membrane</keyword>
<dbReference type="GO" id="GO:0009247">
    <property type="term" value="P:glycolipid biosynthetic process"/>
    <property type="evidence" value="ECO:0007669"/>
    <property type="project" value="InterPro"/>
</dbReference>